<accession>A0A3R6D1R1</accession>
<dbReference type="Pfam" id="PF21983">
    <property type="entry name" value="NikA-like"/>
    <property type="match status" value="1"/>
</dbReference>
<sequence>MKSRRRDKPILIYVLQSEKEIIQENAKMQGMNVSDFLRTLGLQKNKLQINPDEFKNISLELNYIGKKINMISQDVENDEKEKYVQLKQEVEQMQSIIFKAINDLYDKFI</sequence>
<dbReference type="Proteomes" id="UP000283513">
    <property type="component" value="Unassembled WGS sequence"/>
</dbReference>
<dbReference type="EMBL" id="QSHO01000020">
    <property type="protein sequence ID" value="RHC13545.1"/>
    <property type="molecule type" value="Genomic_DNA"/>
</dbReference>
<evidence type="ECO:0000313" key="2">
    <source>
        <dbReference type="Proteomes" id="UP000283513"/>
    </source>
</evidence>
<comment type="caution">
    <text evidence="1">The sequence shown here is derived from an EMBL/GenBank/DDBJ whole genome shotgun (WGS) entry which is preliminary data.</text>
</comment>
<reference evidence="1 2" key="1">
    <citation type="submission" date="2018-08" db="EMBL/GenBank/DDBJ databases">
        <title>A genome reference for cultivated species of the human gut microbiota.</title>
        <authorList>
            <person name="Zou Y."/>
            <person name="Xue W."/>
            <person name="Luo G."/>
        </authorList>
    </citation>
    <scope>NUCLEOTIDE SEQUENCE [LARGE SCALE GENOMIC DNA]</scope>
    <source>
        <strain evidence="1 2">AM37-1AC</strain>
    </source>
</reference>
<gene>
    <name evidence="1" type="ORF">DW856_17280</name>
</gene>
<evidence type="ECO:0008006" key="3">
    <source>
        <dbReference type="Google" id="ProtNLM"/>
    </source>
</evidence>
<name>A0A3R6D1R1_9FIRM</name>
<dbReference type="RefSeq" id="WP_118599152.1">
    <property type="nucleotide sequence ID" value="NZ_QSHO01000020.1"/>
</dbReference>
<dbReference type="AlphaFoldDB" id="A0A3R6D1R1"/>
<dbReference type="InterPro" id="IPR053842">
    <property type="entry name" value="NikA-like"/>
</dbReference>
<evidence type="ECO:0000313" key="1">
    <source>
        <dbReference type="EMBL" id="RHC13545.1"/>
    </source>
</evidence>
<protein>
    <recommendedName>
        <fullName evidence="3">Mobilization protein</fullName>
    </recommendedName>
</protein>
<organism evidence="1 2">
    <name type="scientific">Roseburia intestinalis</name>
    <dbReference type="NCBI Taxonomy" id="166486"/>
    <lineage>
        <taxon>Bacteria</taxon>
        <taxon>Bacillati</taxon>
        <taxon>Bacillota</taxon>
        <taxon>Clostridia</taxon>
        <taxon>Lachnospirales</taxon>
        <taxon>Lachnospiraceae</taxon>
        <taxon>Roseburia</taxon>
    </lineage>
</organism>
<proteinExistence type="predicted"/>